<evidence type="ECO:0000256" key="5">
    <source>
        <dbReference type="SAM" id="SignalP"/>
    </source>
</evidence>
<feature type="domain" description="Hemocyanin C-terminal" evidence="8">
    <location>
        <begin position="448"/>
        <end position="680"/>
    </location>
</feature>
<evidence type="ECO:0000256" key="3">
    <source>
        <dbReference type="ARBA" id="ARBA00022761"/>
    </source>
</evidence>
<dbReference type="Gene3D" id="2.60.40.1520">
    <property type="entry name" value="Hemocyanin, C-terminal domain"/>
    <property type="match status" value="1"/>
</dbReference>
<proteinExistence type="inferred from homology"/>
<keyword evidence="3" id="KW-0758">Storage protein</keyword>
<dbReference type="Gene3D" id="1.10.1280.10">
    <property type="entry name" value="Di-copper center containing domain from catechol oxidase"/>
    <property type="match status" value="1"/>
</dbReference>
<dbReference type="Pfam" id="PF00372">
    <property type="entry name" value="Hemocyanin_M"/>
    <property type="match status" value="1"/>
</dbReference>
<evidence type="ECO:0000259" key="7">
    <source>
        <dbReference type="Pfam" id="PF03722"/>
    </source>
</evidence>
<dbReference type="GO" id="GO:0005615">
    <property type="term" value="C:extracellular space"/>
    <property type="evidence" value="ECO:0007669"/>
    <property type="project" value="UniProtKB-ARBA"/>
</dbReference>
<dbReference type="InterPro" id="IPR037020">
    <property type="entry name" value="Hemocyanin_C_sf"/>
</dbReference>
<feature type="signal peptide" evidence="5">
    <location>
        <begin position="1"/>
        <end position="16"/>
    </location>
</feature>
<organism evidence="9">
    <name type="scientific">Samia ricini</name>
    <name type="common">Indian eri silkmoth</name>
    <name type="synonym">Samia cynthia ricini</name>
    <dbReference type="NCBI Taxonomy" id="63990"/>
    <lineage>
        <taxon>Eukaryota</taxon>
        <taxon>Metazoa</taxon>
        <taxon>Ecdysozoa</taxon>
        <taxon>Arthropoda</taxon>
        <taxon>Hexapoda</taxon>
        <taxon>Insecta</taxon>
        <taxon>Pterygota</taxon>
        <taxon>Neoptera</taxon>
        <taxon>Endopterygota</taxon>
        <taxon>Lepidoptera</taxon>
        <taxon>Glossata</taxon>
        <taxon>Ditrysia</taxon>
        <taxon>Bombycoidea</taxon>
        <taxon>Saturniidae</taxon>
        <taxon>Saturniinae</taxon>
        <taxon>Attacini</taxon>
        <taxon>Samia</taxon>
    </lineage>
</organism>
<dbReference type="InterPro" id="IPR008922">
    <property type="entry name" value="Di-copper_centre_dom_sf"/>
</dbReference>
<dbReference type="SUPFAM" id="SSF48050">
    <property type="entry name" value="Hemocyanin, N-terminal domain"/>
    <property type="match status" value="1"/>
</dbReference>
<dbReference type="Pfam" id="PF03723">
    <property type="entry name" value="Hemocyanin_C"/>
    <property type="match status" value="1"/>
</dbReference>
<feature type="domain" description="Hemocyanin N-terminal" evidence="7">
    <location>
        <begin position="35"/>
        <end position="157"/>
    </location>
</feature>
<comment type="subcellular location">
    <subcellularLocation>
        <location evidence="1">Secreted</location>
    </subcellularLocation>
</comment>
<dbReference type="InterPro" id="IPR013788">
    <property type="entry name" value="Hemocyanin/hexamerin"/>
</dbReference>
<dbReference type="InterPro" id="IPR036697">
    <property type="entry name" value="Hemocyanin_N_sf"/>
</dbReference>
<evidence type="ECO:0000259" key="8">
    <source>
        <dbReference type="Pfam" id="PF03723"/>
    </source>
</evidence>
<dbReference type="AlphaFoldDB" id="A1ILK0"/>
<feature type="chain" id="PRO_5002634881" evidence="5">
    <location>
        <begin position="17"/>
        <end position="704"/>
    </location>
</feature>
<dbReference type="InterPro" id="IPR005203">
    <property type="entry name" value="Hemocyanin_C"/>
</dbReference>
<gene>
    <name evidence="9" type="primary">SP2</name>
</gene>
<comment type="similarity">
    <text evidence="4">Belongs to the hemocyanin family.</text>
</comment>
<evidence type="ECO:0000259" key="6">
    <source>
        <dbReference type="Pfam" id="PF00372"/>
    </source>
</evidence>
<dbReference type="InterPro" id="IPR000896">
    <property type="entry name" value="Hemocyanin/hexamerin_mid_dom"/>
</dbReference>
<name>A1ILK0_SAMRI</name>
<dbReference type="SMR" id="A1ILK0"/>
<dbReference type="PANTHER" id="PTHR11511">
    <property type="entry name" value="LARVAL STORAGE PROTEIN/PHENOLOXIDASE"/>
    <property type="match status" value="1"/>
</dbReference>
<evidence type="ECO:0000256" key="2">
    <source>
        <dbReference type="ARBA" id="ARBA00022525"/>
    </source>
</evidence>
<keyword evidence="5" id="KW-0732">Signal</keyword>
<dbReference type="PANTHER" id="PTHR11511:SF5">
    <property type="entry name" value="FAT-BODY PROTEIN 1-RELATED"/>
    <property type="match status" value="1"/>
</dbReference>
<dbReference type="PRINTS" id="PR00187">
    <property type="entry name" value="HAEMOCYANIN"/>
</dbReference>
<dbReference type="PROSITE" id="PS00210">
    <property type="entry name" value="HEMOCYANIN_2"/>
    <property type="match status" value="1"/>
</dbReference>
<sequence>MKTVLVLAGLIALVQSSVVSPKTYHFKTKDVDAVFVERQKKVLSLFQDVDQVNVDDEYYKIGKDYDVEANIDNYTNKKAVEEFLKLYRIGYLPKYYEFSIFYQKLREEAIALFHLFYYAKDFETFYKSAAFARVHLNEGQFLYAYYIAVIQRNDTHGFVLPAPYEVYPQFFVNMDTLLKIYRTKMQDGILHDAKAINYGIVKEEEQYVYYANYSNTFLYNNEEQRLTYLTEDIGFNSYYYYFHSHLPFWWSSERYGNLKHRRGEIYYNFYQQLTTRYYFERLTNGLGSIPEFSWYSPIKTGYYPLMTSYYFPFAQRPDNYNLHSVKNYEAIRFLDIFEKTFVQSLQKGKFESYGKKIDFHDEKAINFVGNYWQENADLYEEEVTKDYQRSYEIVARHVLGAAPKPFDKHTFMPSALDFYQTALRDPAFYQLYNRIVGYINAFKHYLKPYPQEKLHFVGVKINDVVVEKLVTFFDYSQFDATNSVFLTKKEIKTSYPHNFKVRQPRLNHKPFSVTIDVKSDIATDAVIKIFLGPKYNDNGFPITLEENWHKFYELDWFTHKITPGQNKIVRNSNEFSLFKEDSLPFTDLMKLLDEGKVPLYMSEGFECMPNRLMLPRGTEGGYPFQFFVFVYPFESSSHDLTPFEAFVIDNKPFGYPFDRPADSTCFKEPNMFFKDVFVYHEGEHFPYKFNVPPYFSKTNDVPKQ</sequence>
<keyword evidence="2" id="KW-0964">Secreted</keyword>
<dbReference type="EMBL" id="AB288052">
    <property type="protein sequence ID" value="BAF42699.1"/>
    <property type="molecule type" value="Genomic_DNA"/>
</dbReference>
<dbReference type="InterPro" id="IPR005204">
    <property type="entry name" value="Hemocyanin_N"/>
</dbReference>
<reference evidence="9" key="1">
    <citation type="journal article" date="2008" name="Arch. Insect Biochem. Physiol.">
        <title>Prominent down-regulation of storage protein genes after bacterial challenge in eri-silkworm, Samia cynthia ricini.</title>
        <authorList>
            <person name="Meng Y."/>
            <person name="Omuro N."/>
            <person name="Funaguma S."/>
            <person name="Daimon T."/>
            <person name="Kawaoka S."/>
            <person name="Katsuma S."/>
            <person name="Shimada T."/>
        </authorList>
    </citation>
    <scope>NUCLEOTIDE SEQUENCE</scope>
    <source>
        <tissue evidence="9">Silkgland</tissue>
    </source>
</reference>
<evidence type="ECO:0000313" key="9">
    <source>
        <dbReference type="EMBL" id="BAF42699.1"/>
    </source>
</evidence>
<accession>A1ILK0</accession>
<protein>
    <submittedName>
        <fullName evidence="9">Hemolymph storage protein 2</fullName>
    </submittedName>
</protein>
<dbReference type="SUPFAM" id="SSF81296">
    <property type="entry name" value="E set domains"/>
    <property type="match status" value="1"/>
</dbReference>
<dbReference type="GO" id="GO:0045735">
    <property type="term" value="F:nutrient reservoir activity"/>
    <property type="evidence" value="ECO:0007669"/>
    <property type="project" value="UniProtKB-KW"/>
</dbReference>
<evidence type="ECO:0000256" key="4">
    <source>
        <dbReference type="ARBA" id="ARBA00038082"/>
    </source>
</evidence>
<dbReference type="Gene3D" id="1.20.1370.10">
    <property type="entry name" value="Hemocyanin, N-terminal domain"/>
    <property type="match status" value="1"/>
</dbReference>
<evidence type="ECO:0000256" key="1">
    <source>
        <dbReference type="ARBA" id="ARBA00004613"/>
    </source>
</evidence>
<dbReference type="Pfam" id="PF03722">
    <property type="entry name" value="Hemocyanin_N"/>
    <property type="match status" value="1"/>
</dbReference>
<feature type="domain" description="Hemocyanin middle" evidence="6">
    <location>
        <begin position="162"/>
        <end position="438"/>
    </location>
</feature>
<dbReference type="InterPro" id="IPR014756">
    <property type="entry name" value="Ig_E-set"/>
</dbReference>
<dbReference type="SUPFAM" id="SSF48056">
    <property type="entry name" value="Di-copper centre-containing domain"/>
    <property type="match status" value="1"/>
</dbReference>